<dbReference type="AlphaFoldDB" id="A0A517LQ57"/>
<dbReference type="STRING" id="50376.A0A517LQ57"/>
<evidence type="ECO:0000256" key="1">
    <source>
        <dbReference type="PROSITE-ProRule" id="PRU00175"/>
    </source>
</evidence>
<evidence type="ECO:0000313" key="4">
    <source>
        <dbReference type="EMBL" id="QDS77784.1"/>
    </source>
</evidence>
<feature type="region of interest" description="Disordered" evidence="2">
    <location>
        <begin position="327"/>
        <end position="369"/>
    </location>
</feature>
<keyword evidence="5" id="KW-1185">Reference proteome</keyword>
<accession>A0A517LQ57</accession>
<keyword evidence="1" id="KW-0863">Zinc-finger</keyword>
<dbReference type="Pfam" id="PF13639">
    <property type="entry name" value="zf-RING_2"/>
    <property type="match status" value="1"/>
</dbReference>
<dbReference type="SUPFAM" id="SSF57850">
    <property type="entry name" value="RING/U-box"/>
    <property type="match status" value="1"/>
</dbReference>
<name>A0A517LQ57_9PEZI</name>
<feature type="domain" description="RING-type" evidence="3">
    <location>
        <begin position="13"/>
        <end position="60"/>
    </location>
</feature>
<evidence type="ECO:0000313" key="5">
    <source>
        <dbReference type="Proteomes" id="UP000316270"/>
    </source>
</evidence>
<keyword evidence="1" id="KW-0862">Zinc</keyword>
<feature type="compositionally biased region" description="Low complexity" evidence="2">
    <location>
        <begin position="150"/>
        <end position="163"/>
    </location>
</feature>
<dbReference type="PROSITE" id="PS50089">
    <property type="entry name" value="ZF_RING_2"/>
    <property type="match status" value="1"/>
</dbReference>
<gene>
    <name evidence="4" type="ORF">FKW77_005399</name>
</gene>
<keyword evidence="1" id="KW-0479">Metal-binding</keyword>
<feature type="compositionally biased region" description="Basic and acidic residues" evidence="2">
    <location>
        <begin position="461"/>
        <end position="474"/>
    </location>
</feature>
<reference evidence="4 5" key="1">
    <citation type="submission" date="2019-07" db="EMBL/GenBank/DDBJ databases">
        <title>Finished genome of Venturia effusa.</title>
        <authorList>
            <person name="Young C.A."/>
            <person name="Cox M.P."/>
            <person name="Ganley A.R.D."/>
            <person name="David W.J."/>
        </authorList>
    </citation>
    <scope>NUCLEOTIDE SEQUENCE [LARGE SCALE GENOMIC DNA]</scope>
    <source>
        <strain evidence="5">albino</strain>
    </source>
</reference>
<dbReference type="InterPro" id="IPR013083">
    <property type="entry name" value="Znf_RING/FYVE/PHD"/>
</dbReference>
<sequence length="492" mass="53633">MDLPIDEHGNLECTICSEAIGTPNDAGTAESPVELPCGHTFGDLCIHQWRLTNNICPNCRAPCPEEARYVQRHNLRHTAQELRNYRQGGVGLGSRALMEGVDDPGTAGLRLLRAVAMFGGGADSSRAGVQAPPQETVAGHGSNRGHRTGSDSTTTPTTGTRLDLGMLQPLANGSDRFRSETLNRLRPEAPRVGFQASTSASRNRRLANTALLAAYASNPSLRRAQDPTAVLAGRPSDSSLRQELSPLPRHSFAEIDARRRFFEGRVIDVALPSQSRGSMAHRATSMGALSGETKHTATQGAGNLNPGQGSRQVGRNLLRTVPEEEEIMNHPDGPWSPATTRSNVPRTRRTNTRGPSDEIQRAGAVGSSDPNLQARWMHLHTISELHELMLQERELGGSSLRTLQARYAMADIIQRRRQDRESFISELSANGVDFALEVGPILRTLDAEAINQVSRLHRLRRDTQEAIAEAERPSRSNTPSPPTSGERLGERR</sequence>
<dbReference type="Proteomes" id="UP000316270">
    <property type="component" value="Chromosome 18"/>
</dbReference>
<dbReference type="InterPro" id="IPR001841">
    <property type="entry name" value="Znf_RING"/>
</dbReference>
<proteinExistence type="predicted"/>
<dbReference type="OrthoDB" id="2849579at2759"/>
<protein>
    <recommendedName>
        <fullName evidence="3">RING-type domain-containing protein</fullName>
    </recommendedName>
</protein>
<feature type="region of interest" description="Disordered" evidence="2">
    <location>
        <begin position="461"/>
        <end position="492"/>
    </location>
</feature>
<evidence type="ECO:0000259" key="3">
    <source>
        <dbReference type="PROSITE" id="PS50089"/>
    </source>
</evidence>
<dbReference type="EMBL" id="CP042202">
    <property type="protein sequence ID" value="QDS77784.1"/>
    <property type="molecule type" value="Genomic_DNA"/>
</dbReference>
<dbReference type="Gene3D" id="3.30.40.10">
    <property type="entry name" value="Zinc/RING finger domain, C3HC4 (zinc finger)"/>
    <property type="match status" value="1"/>
</dbReference>
<feature type="region of interest" description="Disordered" evidence="2">
    <location>
        <begin position="122"/>
        <end position="163"/>
    </location>
</feature>
<dbReference type="GO" id="GO:0008270">
    <property type="term" value="F:zinc ion binding"/>
    <property type="evidence" value="ECO:0007669"/>
    <property type="project" value="UniProtKB-KW"/>
</dbReference>
<evidence type="ECO:0000256" key="2">
    <source>
        <dbReference type="SAM" id="MobiDB-lite"/>
    </source>
</evidence>
<organism evidence="4 5">
    <name type="scientific">Venturia effusa</name>
    <dbReference type="NCBI Taxonomy" id="50376"/>
    <lineage>
        <taxon>Eukaryota</taxon>
        <taxon>Fungi</taxon>
        <taxon>Dikarya</taxon>
        <taxon>Ascomycota</taxon>
        <taxon>Pezizomycotina</taxon>
        <taxon>Dothideomycetes</taxon>
        <taxon>Pleosporomycetidae</taxon>
        <taxon>Venturiales</taxon>
        <taxon>Venturiaceae</taxon>
        <taxon>Venturia</taxon>
    </lineage>
</organism>
<dbReference type="SMART" id="SM00184">
    <property type="entry name" value="RING"/>
    <property type="match status" value="1"/>
</dbReference>